<name>H3NGS9_9LACT</name>
<dbReference type="InterPro" id="IPR012651">
    <property type="entry name" value="Thia_Transptr_ThiT"/>
</dbReference>
<evidence type="ECO:0000313" key="2">
    <source>
        <dbReference type="EMBL" id="EHR38358.1"/>
    </source>
</evidence>
<feature type="transmembrane region" description="Helical" evidence="1">
    <location>
        <begin position="9"/>
        <end position="26"/>
    </location>
</feature>
<dbReference type="AlphaFoldDB" id="H3NGS9"/>
<feature type="transmembrane region" description="Helical" evidence="1">
    <location>
        <begin position="110"/>
        <end position="131"/>
    </location>
</feature>
<feature type="transmembrane region" description="Helical" evidence="1">
    <location>
        <begin position="54"/>
        <end position="71"/>
    </location>
</feature>
<dbReference type="GO" id="GO:0005886">
    <property type="term" value="C:plasma membrane"/>
    <property type="evidence" value="ECO:0007669"/>
    <property type="project" value="InterPro"/>
</dbReference>
<gene>
    <name evidence="2" type="ORF">HMPREF9708_00068</name>
</gene>
<dbReference type="PATRIC" id="fig|883113.3.peg.69"/>
<sequence length="198" mass="22169">MNKRTSRQLADSLVAILLALLVTYFLDGRLGIMIGYPMAVGLLPLVWLALRYGVASGIMVGALTGLILMALSQPSDWVAAFLVKAVPWLGVGFAGLFAKYTQKTLNNKRYSSTYLNIWTGSLLTVLVFYLLGRWLLPWLLDQEVQVPIHSLNFWLGALVTWLVISLTLSLLARFQPRGLIPRRTRYLSRKETSSLLND</sequence>
<dbReference type="HOGENOM" id="CLU_1399810_0_0_9"/>
<keyword evidence="1" id="KW-1133">Transmembrane helix</keyword>
<feature type="transmembrane region" description="Helical" evidence="1">
    <location>
        <begin position="77"/>
        <end position="98"/>
    </location>
</feature>
<feature type="transmembrane region" description="Helical" evidence="1">
    <location>
        <begin position="32"/>
        <end position="49"/>
    </location>
</feature>
<accession>H3NGS9</accession>
<dbReference type="RefSeq" id="WP_006307933.1">
    <property type="nucleotide sequence ID" value="NZ_JH601133.1"/>
</dbReference>
<dbReference type="Proteomes" id="UP000006190">
    <property type="component" value="Unassembled WGS sequence"/>
</dbReference>
<organism evidence="2 3">
    <name type="scientific">Facklamia languida CCUG 37842</name>
    <dbReference type="NCBI Taxonomy" id="883113"/>
    <lineage>
        <taxon>Bacteria</taxon>
        <taxon>Bacillati</taxon>
        <taxon>Bacillota</taxon>
        <taxon>Bacilli</taxon>
        <taxon>Lactobacillales</taxon>
        <taxon>Aerococcaceae</taxon>
        <taxon>Facklamia</taxon>
    </lineage>
</organism>
<proteinExistence type="predicted"/>
<dbReference type="STRING" id="883113.HMPREF9708_00068"/>
<keyword evidence="1" id="KW-0472">Membrane</keyword>
<reference evidence="2 3" key="1">
    <citation type="submission" date="2012-01" db="EMBL/GenBank/DDBJ databases">
        <title>The Genome Sequence of Facklamia languida CCUG 37842.</title>
        <authorList>
            <consortium name="The Broad Institute Genome Sequencing Platform"/>
            <person name="Earl A."/>
            <person name="Ward D."/>
            <person name="Feldgarden M."/>
            <person name="Gevers D."/>
            <person name="Huys G."/>
            <person name="Young S.K."/>
            <person name="Zeng Q."/>
            <person name="Gargeya S."/>
            <person name="Fitzgerald M."/>
            <person name="Haas B."/>
            <person name="Abouelleil A."/>
            <person name="Alvarado L."/>
            <person name="Arachchi H.M."/>
            <person name="Berlin A."/>
            <person name="Chapman S.B."/>
            <person name="Gearin G."/>
            <person name="Goldberg J."/>
            <person name="Griggs A."/>
            <person name="Gujja S."/>
            <person name="Hansen M."/>
            <person name="Heiman D."/>
            <person name="Howarth C."/>
            <person name="Larimer J."/>
            <person name="Lui A."/>
            <person name="MacDonald P.J.P."/>
            <person name="McCowen C."/>
            <person name="Montmayeur A."/>
            <person name="Murphy C."/>
            <person name="Neiman D."/>
            <person name="Pearson M."/>
            <person name="Priest M."/>
            <person name="Roberts A."/>
            <person name="Saif S."/>
            <person name="Shea T."/>
            <person name="Sisk P."/>
            <person name="Stolte C."/>
            <person name="Sykes S."/>
            <person name="Wortman J."/>
            <person name="Nusbaum C."/>
            <person name="Birren B."/>
        </authorList>
    </citation>
    <scope>NUCLEOTIDE SEQUENCE [LARGE SCALE GENOMIC DNA]</scope>
    <source>
        <strain evidence="2 3">CCUG 37842</strain>
    </source>
</reference>
<dbReference type="eggNOG" id="COG3859">
    <property type="taxonomic scope" value="Bacteria"/>
</dbReference>
<dbReference type="Pfam" id="PF09515">
    <property type="entry name" value="Thia_YuaJ"/>
    <property type="match status" value="1"/>
</dbReference>
<comment type="caution">
    <text evidence="2">The sequence shown here is derived from an EMBL/GenBank/DDBJ whole genome shotgun (WGS) entry which is preliminary data.</text>
</comment>
<keyword evidence="1" id="KW-0812">Transmembrane</keyword>
<dbReference type="GO" id="GO:0015234">
    <property type="term" value="F:thiamine transmembrane transporter activity"/>
    <property type="evidence" value="ECO:0007669"/>
    <property type="project" value="InterPro"/>
</dbReference>
<feature type="transmembrane region" description="Helical" evidence="1">
    <location>
        <begin position="151"/>
        <end position="172"/>
    </location>
</feature>
<dbReference type="EMBL" id="AGEG01000001">
    <property type="protein sequence ID" value="EHR38358.1"/>
    <property type="molecule type" value="Genomic_DNA"/>
</dbReference>
<dbReference type="Gene3D" id="1.10.1760.20">
    <property type="match status" value="1"/>
</dbReference>
<dbReference type="OrthoDB" id="2166942at2"/>
<keyword evidence="3" id="KW-1185">Reference proteome</keyword>
<protein>
    <recommendedName>
        <fullName evidence="4">Energy-coupled thiamine transporter ThiT</fullName>
    </recommendedName>
</protein>
<evidence type="ECO:0000256" key="1">
    <source>
        <dbReference type="SAM" id="Phobius"/>
    </source>
</evidence>
<evidence type="ECO:0008006" key="4">
    <source>
        <dbReference type="Google" id="ProtNLM"/>
    </source>
</evidence>
<evidence type="ECO:0000313" key="3">
    <source>
        <dbReference type="Proteomes" id="UP000006190"/>
    </source>
</evidence>